<feature type="domain" description="GH18" evidence="13">
    <location>
        <begin position="349"/>
        <end position="703"/>
    </location>
</feature>
<evidence type="ECO:0000256" key="3">
    <source>
        <dbReference type="ARBA" id="ARBA00012729"/>
    </source>
</evidence>
<evidence type="ECO:0000256" key="8">
    <source>
        <dbReference type="ARBA" id="ARBA00023157"/>
    </source>
</evidence>
<evidence type="ECO:0000256" key="4">
    <source>
        <dbReference type="ARBA" id="ARBA00022669"/>
    </source>
</evidence>
<comment type="similarity">
    <text evidence="2">Belongs to the glycosyl hydrolase 18 family. Chitinase class II subfamily.</text>
</comment>
<dbReference type="InterPro" id="IPR029070">
    <property type="entry name" value="Chitinase_insertion_sf"/>
</dbReference>
<dbReference type="GO" id="GO:0008843">
    <property type="term" value="F:endochitinase activity"/>
    <property type="evidence" value="ECO:0007669"/>
    <property type="project" value="UniProtKB-EC"/>
</dbReference>
<dbReference type="PANTHER" id="PTHR11177">
    <property type="entry name" value="CHITINASE"/>
    <property type="match status" value="1"/>
</dbReference>
<keyword evidence="5" id="KW-0732">Signal</keyword>
<organism evidence="14 15">
    <name type="scientific">Armadillidium nasatum</name>
    <dbReference type="NCBI Taxonomy" id="96803"/>
    <lineage>
        <taxon>Eukaryota</taxon>
        <taxon>Metazoa</taxon>
        <taxon>Ecdysozoa</taxon>
        <taxon>Arthropoda</taxon>
        <taxon>Crustacea</taxon>
        <taxon>Multicrustacea</taxon>
        <taxon>Malacostraca</taxon>
        <taxon>Eumalacostraca</taxon>
        <taxon>Peracarida</taxon>
        <taxon>Isopoda</taxon>
        <taxon>Oniscidea</taxon>
        <taxon>Crinocheta</taxon>
        <taxon>Armadillidiidae</taxon>
        <taxon>Armadillidium</taxon>
    </lineage>
</organism>
<evidence type="ECO:0000313" key="15">
    <source>
        <dbReference type="Proteomes" id="UP000326759"/>
    </source>
</evidence>
<sequence length="1352" mass="150577">MKPYDSWADIDNEFYAKVAAFSSYGVKVLISLGGWNDSAGTKYSSLVNNPTARANFVTNALAFVNQYGFGGIDLDWEYPVCPQNSCTGPASDKDGFTAWVQELAEAFHPEGLLVTAAVSGGHTIIDTSYDIPSLSTYLDHINVMTYDYHGYFDGQTGHVSPLYAHSGDVDPLFNTDSSITQWIDKGADPLKVIMGFPLYGQAFTLCDAASNGLNAASCGAGTAGTYTRQAGFLAYYEICFDLQQGGWTVVQDSEGDMGPYAYNGNQWVSYDDVAMVNTKAQYVISRGLGGAMVWALDLDDFTNRCGAETYPLLKTINRALRGYAKKAIMETIKLLLVFCALAHVAVSENKVVCYFTNWAWYRPDIGKYLPENIDPDLCTHINYGFATLSYDELIMKPYDSWADIDNAYSSYGIKVLISLGGWNDSAGDKYHRLATDPAARANFITNALAFVNQYGFDGIDLDWEYPVCPQNYCNDAYSGDKDGFSAWVQELAEAFHPEGLLVTAAVSAGWERVETSYDVPSISTYLDHINVMTYDYHGSWDGQTGHVSPLYAHPDDVDPKFNTVNRGADPLKVILGIPFYGQSFTLADASNNGLNAQTYGGGESGTYTRQMGFLAYYEICYNVEQGWTVVQDPLGTMGPYAYSGNQWVSYDDVAMVRIKSEYILAKGLRGAMAWSLDLDDFTGSCSSETYPLHKTINRVLRGYPKNVVVCYFTNWAWYRPETAQFLPENIDPDLCTHINYAFATLDSTQLIMKPYDTWADIDNEFYKRVTDYSSYGIKVLISLGGWNDSAGDKYHRLATDPAARANFITNALAFVNQYGFGGIDLDWEYPVCPQNYCNDEYSGDKDGFTAWIQELVEAFHPEGLLVTAAVSSNCESITTFYDVPAISSYLDLINVMTYDYHGSWNKQTGHVSPLYAHPDDVDPLLNTNSSIDIWIDKGADPLKLTLGILIQGQCFTLADPSVNGLNAPTIGGCNAGEYTRQMGFLAYYEICYNVEQGWTVVQDPLGTMGPYAYSGNRWVSYDDVAMVRIKSEYILAKGLRGAMAWSLDLDDFTGSCSSETYPLHKTINRVLRGYPKKKVVCTFTNWAWYRPDIGKYTPEDIDPDLCTHINYAYATLDPDELIMKPYDSWSDINNGDKYHRLVTDSVARANFVTSALEFVNQYSFGGIDLDLAYCPQDVPNEDKEGFIALIQELYEAFHPEGLLVTATVSGNYEIIEACYDVPTMSTYLDHLNVMTYDYHCSWDGQTGHVSPLYAHPDDVDPYLNSICYNVEQGWTVVQDPLGTMGPYAYSGNQWVSYDDAAMVQTKSEHVLSKELGGAMIWALDLDDFTNRCGTESYPLLKTINRILRGYEK</sequence>
<dbReference type="GO" id="GO:0005576">
    <property type="term" value="C:extracellular region"/>
    <property type="evidence" value="ECO:0007669"/>
    <property type="project" value="TreeGrafter"/>
</dbReference>
<dbReference type="GO" id="GO:0000272">
    <property type="term" value="P:polysaccharide catabolic process"/>
    <property type="evidence" value="ECO:0007669"/>
    <property type="project" value="UniProtKB-KW"/>
</dbReference>
<dbReference type="Gene3D" id="3.20.20.80">
    <property type="entry name" value="Glycosidases"/>
    <property type="match status" value="4"/>
</dbReference>
<evidence type="ECO:0000256" key="11">
    <source>
        <dbReference type="ARBA" id="ARBA00023326"/>
    </source>
</evidence>
<comment type="caution">
    <text evidence="14">The sequence shown here is derived from an EMBL/GenBank/DDBJ whole genome shotgun (WGS) entry which is preliminary data.</text>
</comment>
<evidence type="ECO:0000256" key="12">
    <source>
        <dbReference type="RuleBase" id="RU000489"/>
    </source>
</evidence>
<evidence type="ECO:0000256" key="5">
    <source>
        <dbReference type="ARBA" id="ARBA00022729"/>
    </source>
</evidence>
<gene>
    <name evidence="14" type="primary">Cht3_4</name>
    <name evidence="14" type="ORF">Anas_03367</name>
</gene>
<keyword evidence="15" id="KW-1185">Reference proteome</keyword>
<dbReference type="PROSITE" id="PS01095">
    <property type="entry name" value="GH18_1"/>
    <property type="match status" value="1"/>
</dbReference>
<evidence type="ECO:0000256" key="6">
    <source>
        <dbReference type="ARBA" id="ARBA00022801"/>
    </source>
</evidence>
<keyword evidence="11" id="KW-0624">Polysaccharide degradation</keyword>
<dbReference type="InterPro" id="IPR001579">
    <property type="entry name" value="Glyco_hydro_18_chit_AS"/>
</dbReference>
<dbReference type="PROSITE" id="PS51910">
    <property type="entry name" value="GH18_2"/>
    <property type="match status" value="4"/>
</dbReference>
<keyword evidence="8" id="KW-1015">Disulfide bond</keyword>
<keyword evidence="9" id="KW-0119">Carbohydrate metabolism</keyword>
<dbReference type="SUPFAM" id="SSF54556">
    <property type="entry name" value="Chitinase insertion domain"/>
    <property type="match status" value="3"/>
</dbReference>
<feature type="domain" description="GH18" evidence="13">
    <location>
        <begin position="1"/>
        <end position="323"/>
    </location>
</feature>
<evidence type="ECO:0000259" key="13">
    <source>
        <dbReference type="PROSITE" id="PS51910"/>
    </source>
</evidence>
<dbReference type="InterPro" id="IPR050314">
    <property type="entry name" value="Glycosyl_Hydrlase_18"/>
</dbReference>
<dbReference type="Gene3D" id="3.10.50.10">
    <property type="match status" value="3"/>
</dbReference>
<dbReference type="OrthoDB" id="76388at2759"/>
<dbReference type="InterPro" id="IPR017853">
    <property type="entry name" value="GH"/>
</dbReference>
<keyword evidence="10 12" id="KW-0326">Glycosidase</keyword>
<name>A0A5N5SLY1_9CRUS</name>
<dbReference type="FunFam" id="3.10.50.10:FF:000004">
    <property type="entry name" value="Chitinase 5"/>
    <property type="match status" value="1"/>
</dbReference>
<evidence type="ECO:0000256" key="9">
    <source>
        <dbReference type="ARBA" id="ARBA00023277"/>
    </source>
</evidence>
<dbReference type="EC" id="3.2.1.14" evidence="3"/>
<reference evidence="14 15" key="1">
    <citation type="journal article" date="2019" name="PLoS Biol.">
        <title>Sex chromosomes control vertical transmission of feminizing Wolbachia symbionts in an isopod.</title>
        <authorList>
            <person name="Becking T."/>
            <person name="Chebbi M.A."/>
            <person name="Giraud I."/>
            <person name="Moumen B."/>
            <person name="Laverre T."/>
            <person name="Caubet Y."/>
            <person name="Peccoud J."/>
            <person name="Gilbert C."/>
            <person name="Cordaux R."/>
        </authorList>
    </citation>
    <scope>NUCLEOTIDE SEQUENCE [LARGE SCALE GENOMIC DNA]</scope>
    <source>
        <strain evidence="14">ANa2</strain>
        <tissue evidence="14">Whole body excluding digestive tract and cuticle</tissue>
    </source>
</reference>
<evidence type="ECO:0000256" key="10">
    <source>
        <dbReference type="ARBA" id="ARBA00023295"/>
    </source>
</evidence>
<dbReference type="InterPro" id="IPR001223">
    <property type="entry name" value="Glyco_hydro18_cat"/>
</dbReference>
<dbReference type="SUPFAM" id="SSF51445">
    <property type="entry name" value="(Trans)glycosidases"/>
    <property type="match status" value="4"/>
</dbReference>
<comment type="catalytic activity">
    <reaction evidence="1">
        <text>Random endo-hydrolysis of N-acetyl-beta-D-glucosaminide (1-&gt;4)-beta-linkages in chitin and chitodextrins.</text>
        <dbReference type="EC" id="3.2.1.14"/>
    </reaction>
</comment>
<dbReference type="FunFam" id="3.10.50.10:FF:000001">
    <property type="entry name" value="Chitinase 3-like 1"/>
    <property type="match status" value="2"/>
</dbReference>
<dbReference type="SMART" id="SM00636">
    <property type="entry name" value="Glyco_18"/>
    <property type="match status" value="4"/>
</dbReference>
<evidence type="ECO:0000256" key="2">
    <source>
        <dbReference type="ARBA" id="ARBA00009121"/>
    </source>
</evidence>
<dbReference type="CDD" id="cd02872">
    <property type="entry name" value="GH18_chitolectin_chitotriosidase"/>
    <property type="match status" value="2"/>
</dbReference>
<keyword evidence="4" id="KW-0147">Chitin-binding</keyword>
<feature type="domain" description="GH18" evidence="13">
    <location>
        <begin position="1077"/>
        <end position="1350"/>
    </location>
</feature>
<protein>
    <recommendedName>
        <fullName evidence="3">chitinase</fullName>
        <ecNumber evidence="3">3.2.1.14</ecNumber>
    </recommendedName>
</protein>
<evidence type="ECO:0000313" key="14">
    <source>
        <dbReference type="EMBL" id="KAB7495094.1"/>
    </source>
</evidence>
<accession>A0A5N5SLY1</accession>
<feature type="domain" description="GH18" evidence="13">
    <location>
        <begin position="706"/>
        <end position="1074"/>
    </location>
</feature>
<dbReference type="EMBL" id="SEYY01023100">
    <property type="protein sequence ID" value="KAB7495094.1"/>
    <property type="molecule type" value="Genomic_DNA"/>
</dbReference>
<proteinExistence type="inferred from homology"/>
<keyword evidence="7" id="KW-0146">Chitin degradation</keyword>
<dbReference type="GO" id="GO:0006032">
    <property type="term" value="P:chitin catabolic process"/>
    <property type="evidence" value="ECO:0007669"/>
    <property type="project" value="UniProtKB-KW"/>
</dbReference>
<dbReference type="Pfam" id="PF00704">
    <property type="entry name" value="Glyco_hydro_18"/>
    <property type="match status" value="5"/>
</dbReference>
<evidence type="ECO:0000256" key="7">
    <source>
        <dbReference type="ARBA" id="ARBA00023024"/>
    </source>
</evidence>
<dbReference type="Proteomes" id="UP000326759">
    <property type="component" value="Unassembled WGS sequence"/>
</dbReference>
<dbReference type="FunFam" id="3.20.20.80:FF:000007">
    <property type="entry name" value="Acidic mammalian chitinase"/>
    <property type="match status" value="2"/>
</dbReference>
<dbReference type="PANTHER" id="PTHR11177:SF359">
    <property type="entry name" value="CHITINASE 10-RELATED"/>
    <property type="match status" value="1"/>
</dbReference>
<dbReference type="InterPro" id="IPR011583">
    <property type="entry name" value="Chitinase_II/V-like_cat"/>
</dbReference>
<evidence type="ECO:0000256" key="1">
    <source>
        <dbReference type="ARBA" id="ARBA00000822"/>
    </source>
</evidence>
<dbReference type="GO" id="GO:0008061">
    <property type="term" value="F:chitin binding"/>
    <property type="evidence" value="ECO:0007669"/>
    <property type="project" value="UniProtKB-KW"/>
</dbReference>
<keyword evidence="6 12" id="KW-0378">Hydrolase</keyword>